<proteinExistence type="predicted"/>
<accession>H3ZL00</accession>
<evidence type="ECO:0000313" key="3">
    <source>
        <dbReference type="EMBL" id="EHR79339.2"/>
    </source>
</evidence>
<keyword evidence="1" id="KW-1133">Transmembrane helix</keyword>
<dbReference type="GO" id="GO:0003700">
    <property type="term" value="F:DNA-binding transcription factor activity"/>
    <property type="evidence" value="ECO:0007669"/>
    <property type="project" value="InterPro"/>
</dbReference>
<dbReference type="OrthoDB" id="109251at2157"/>
<feature type="transmembrane region" description="Helical" evidence="1">
    <location>
        <begin position="217"/>
        <end position="238"/>
    </location>
</feature>
<dbReference type="InterPro" id="IPR036390">
    <property type="entry name" value="WH_DNA-bd_sf"/>
</dbReference>
<dbReference type="InterPro" id="IPR036388">
    <property type="entry name" value="WH-like_DNA-bd_sf"/>
</dbReference>
<dbReference type="SUPFAM" id="SSF46785">
    <property type="entry name" value="Winged helix' DNA-binding domain"/>
    <property type="match status" value="1"/>
</dbReference>
<dbReference type="InterPro" id="IPR001845">
    <property type="entry name" value="HTH_ArsR_DNA-bd_dom"/>
</dbReference>
<protein>
    <recommendedName>
        <fullName evidence="2">HTH arsR-type domain-containing protein</fullName>
    </recommendedName>
</protein>
<keyword evidence="1" id="KW-0812">Transmembrane</keyword>
<dbReference type="Pfam" id="PF24034">
    <property type="entry name" value="DUF7343"/>
    <property type="match status" value="1"/>
</dbReference>
<evidence type="ECO:0000256" key="1">
    <source>
        <dbReference type="SAM" id="Phobius"/>
    </source>
</evidence>
<dbReference type="PaxDb" id="523849-OCC_07566"/>
<name>H3ZL00_THELN</name>
<dbReference type="Proteomes" id="UP000015502">
    <property type="component" value="Chromosome"/>
</dbReference>
<dbReference type="EMBL" id="CP006670">
    <property type="protein sequence ID" value="EHR79339.2"/>
    <property type="molecule type" value="Genomic_DNA"/>
</dbReference>
<reference evidence="3 4" key="1">
    <citation type="journal article" date="2012" name="J. Bacteriol.">
        <title>Genome sequence of the model hyperthermophilic archaeon Thermococcus litoralis NS-C.</title>
        <authorList>
            <person name="Gardner A.F."/>
            <person name="Kumar S."/>
            <person name="Perler F.B."/>
        </authorList>
    </citation>
    <scope>NUCLEOTIDE SEQUENCE [LARGE SCALE GENOMIC DNA]</scope>
    <source>
        <strain evidence="4">ATCC 51850 / DSM 5473 / JCM 8560 / NS-C</strain>
    </source>
</reference>
<dbReference type="InterPro" id="IPR055767">
    <property type="entry name" value="DUF7343"/>
</dbReference>
<dbReference type="Gene3D" id="1.10.10.10">
    <property type="entry name" value="Winged helix-like DNA-binding domain superfamily/Winged helix DNA-binding domain"/>
    <property type="match status" value="1"/>
</dbReference>
<gene>
    <name evidence="3" type="ORF">OCC_07566</name>
</gene>
<feature type="domain" description="HTH arsR-type" evidence="2">
    <location>
        <begin position="221"/>
        <end position="309"/>
    </location>
</feature>
<evidence type="ECO:0000313" key="4">
    <source>
        <dbReference type="Proteomes" id="UP000015502"/>
    </source>
</evidence>
<dbReference type="STRING" id="523849.OCC_07566"/>
<dbReference type="HOGENOM" id="CLU_989094_0_0_2"/>
<keyword evidence="4" id="KW-1185">Reference proteome</keyword>
<evidence type="ECO:0000259" key="2">
    <source>
        <dbReference type="PROSITE" id="PS50987"/>
    </source>
</evidence>
<organism evidence="3 4">
    <name type="scientific">Thermococcus litoralis (strain ATCC 51850 / DSM 5473 / JCM 8560 / NS-C)</name>
    <dbReference type="NCBI Taxonomy" id="523849"/>
    <lineage>
        <taxon>Archaea</taxon>
        <taxon>Methanobacteriati</taxon>
        <taxon>Methanobacteriota</taxon>
        <taxon>Thermococci</taxon>
        <taxon>Thermococcales</taxon>
        <taxon>Thermococcaceae</taxon>
        <taxon>Thermococcus</taxon>
    </lineage>
</organism>
<dbReference type="AlphaFoldDB" id="H3ZL00"/>
<dbReference type="PROSITE" id="PS50987">
    <property type="entry name" value="HTH_ARSR_2"/>
    <property type="match status" value="1"/>
</dbReference>
<dbReference type="InterPro" id="IPR011991">
    <property type="entry name" value="ArsR-like_HTH"/>
</dbReference>
<dbReference type="CDD" id="cd00090">
    <property type="entry name" value="HTH_ARSR"/>
    <property type="match status" value="1"/>
</dbReference>
<sequence length="309" mass="35555">MSTVKNKKPSRRKSALIAMLFFLLLPSKFVVSQEYEYNLDSYSLYFDILEDYKVKETIEVVLFPNVPLSYYTFYSEYPIENPEAIIEINGKTQIANISVSKIVGDINAVYIEFPEVSPGSRLKIRISFYSEGMLQEVSGKKQFSYYVKFNQPVGYFYARLYVPKGYAILSPVVPSPDKVESTGNALILEWKKTDVRPEEEFYFIVGFSGEVTNQFPLAMFLATIFIAFLGGFFAGTIYKRKEKTLIDLRSDEEKVLELLKEGPLYQSDLVKRLGFSKAKVSLLLRDMEEKGLIERVKEGRTYLVRLKES</sequence>
<keyword evidence="1" id="KW-0472">Membrane</keyword>
<dbReference type="KEGG" id="tlt:OCC_07566"/>